<evidence type="ECO:0000256" key="1">
    <source>
        <dbReference type="SAM" id="SignalP"/>
    </source>
</evidence>
<evidence type="ECO:0000313" key="2">
    <source>
        <dbReference type="EMBL" id="MFD0993341.1"/>
    </source>
</evidence>
<gene>
    <name evidence="2" type="ORF">ACFQ1U_09010</name>
</gene>
<dbReference type="PROSITE" id="PS51257">
    <property type="entry name" value="PROKAR_LIPOPROTEIN"/>
    <property type="match status" value="1"/>
</dbReference>
<sequence>MKKLLFLSVFIALIACGSTKSFQSFFNEHKNDIGVTAFQVPNFMKTLLGSISPEMNGLFGKVNDFKFITFNEITPAKQQELIQQINLVTSNYKDIIRKNSVEKTKIVAVIEHGDIVKQAIIFNATPQKASAFYLKGNFNPNELQRISETNQFEELSDKLIQNNFQTPINKGFNPYQQ</sequence>
<keyword evidence="1" id="KW-0732">Signal</keyword>
<dbReference type="InterPro" id="IPR025348">
    <property type="entry name" value="DUF4252"/>
</dbReference>
<dbReference type="EMBL" id="JBHTJR010000045">
    <property type="protein sequence ID" value="MFD0993341.1"/>
    <property type="molecule type" value="Genomic_DNA"/>
</dbReference>
<proteinExistence type="predicted"/>
<keyword evidence="3" id="KW-1185">Reference proteome</keyword>
<feature type="signal peptide" evidence="1">
    <location>
        <begin position="1"/>
        <end position="17"/>
    </location>
</feature>
<accession>A0ABW3JT72</accession>
<feature type="chain" id="PRO_5046951283" evidence="1">
    <location>
        <begin position="18"/>
        <end position="177"/>
    </location>
</feature>
<dbReference type="Pfam" id="PF14060">
    <property type="entry name" value="DUF4252"/>
    <property type="match status" value="1"/>
</dbReference>
<comment type="caution">
    <text evidence="2">The sequence shown here is derived from an EMBL/GenBank/DDBJ whole genome shotgun (WGS) entry which is preliminary data.</text>
</comment>
<name>A0ABW3JT72_9FLAO</name>
<dbReference type="Proteomes" id="UP001597062">
    <property type="component" value="Unassembled WGS sequence"/>
</dbReference>
<dbReference type="RefSeq" id="WP_386107494.1">
    <property type="nucleotide sequence ID" value="NZ_JBHTJR010000045.1"/>
</dbReference>
<evidence type="ECO:0000313" key="3">
    <source>
        <dbReference type="Proteomes" id="UP001597062"/>
    </source>
</evidence>
<organism evidence="2 3">
    <name type="scientific">Tenacibaculum geojense</name>
    <dbReference type="NCBI Taxonomy" id="915352"/>
    <lineage>
        <taxon>Bacteria</taxon>
        <taxon>Pseudomonadati</taxon>
        <taxon>Bacteroidota</taxon>
        <taxon>Flavobacteriia</taxon>
        <taxon>Flavobacteriales</taxon>
        <taxon>Flavobacteriaceae</taxon>
        <taxon>Tenacibaculum</taxon>
    </lineage>
</organism>
<protein>
    <submittedName>
        <fullName evidence="2">DUF4252 domain-containing protein</fullName>
    </submittedName>
</protein>
<reference evidence="3" key="1">
    <citation type="journal article" date="2019" name="Int. J. Syst. Evol. Microbiol.">
        <title>The Global Catalogue of Microorganisms (GCM) 10K type strain sequencing project: providing services to taxonomists for standard genome sequencing and annotation.</title>
        <authorList>
            <consortium name="The Broad Institute Genomics Platform"/>
            <consortium name="The Broad Institute Genome Sequencing Center for Infectious Disease"/>
            <person name="Wu L."/>
            <person name="Ma J."/>
        </authorList>
    </citation>
    <scope>NUCLEOTIDE SEQUENCE [LARGE SCALE GENOMIC DNA]</scope>
    <source>
        <strain evidence="3">CCUG 60527</strain>
    </source>
</reference>